<keyword evidence="4" id="KW-1185">Reference proteome</keyword>
<proteinExistence type="predicted"/>
<accession>A0A5E4M6F1</accession>
<reference evidence="3 4" key="1">
    <citation type="submission" date="2019-08" db="EMBL/GenBank/DDBJ databases">
        <authorList>
            <person name="Alioto T."/>
            <person name="Alioto T."/>
            <person name="Gomez Garrido J."/>
        </authorList>
    </citation>
    <scope>NUCLEOTIDE SEQUENCE [LARGE SCALE GENOMIC DNA]</scope>
</reference>
<protein>
    <submittedName>
        <fullName evidence="3">Uncharacterized protein</fullName>
    </submittedName>
</protein>
<evidence type="ECO:0000256" key="1">
    <source>
        <dbReference type="SAM" id="Coils"/>
    </source>
</evidence>
<keyword evidence="2" id="KW-0472">Membrane</keyword>
<dbReference type="AlphaFoldDB" id="A0A5E4M6F1"/>
<feature type="transmembrane region" description="Helical" evidence="2">
    <location>
        <begin position="30"/>
        <end position="51"/>
    </location>
</feature>
<evidence type="ECO:0000313" key="4">
    <source>
        <dbReference type="Proteomes" id="UP000325440"/>
    </source>
</evidence>
<feature type="coiled-coil region" evidence="1">
    <location>
        <begin position="119"/>
        <end position="153"/>
    </location>
</feature>
<dbReference type="OrthoDB" id="6618516at2759"/>
<keyword evidence="1" id="KW-0175">Coiled coil</keyword>
<sequence length="297" mass="34581">MVPGTYPRKEVKYKYSIGSIRLNVESYKVLYLYFTIINKILFTYIPVSRVFNGRYNNSIMYEPQEIEDNFVTLKNFFISMSEAIKHLEQKEIILEKDNKTLSSANKLLMESIGRLVKLNDKQQEILENVVDNINLLKNELEDTKKENLILKASFGNSLENAQHPFINKHSLDTVETHNLLLQQKIVGLEKQISQNPILSKVVHNLQYDDEQVSKLKYTNNTLLLQNRLLKEQLTNFRNLHYQAVSEYQLNNMLNVNVGNQQKNNIIISHMDMNSLNQNELQPLKVNVIGSDVEDNSY</sequence>
<keyword evidence="2" id="KW-1133">Transmembrane helix</keyword>
<evidence type="ECO:0000256" key="2">
    <source>
        <dbReference type="SAM" id="Phobius"/>
    </source>
</evidence>
<gene>
    <name evidence="3" type="ORF">CINCED_3A020456</name>
</gene>
<keyword evidence="2" id="KW-0812">Transmembrane</keyword>
<evidence type="ECO:0000313" key="3">
    <source>
        <dbReference type="EMBL" id="VVC27108.1"/>
    </source>
</evidence>
<dbReference type="Proteomes" id="UP000325440">
    <property type="component" value="Unassembled WGS sequence"/>
</dbReference>
<dbReference type="EMBL" id="CABPRJ010000061">
    <property type="protein sequence ID" value="VVC27108.1"/>
    <property type="molecule type" value="Genomic_DNA"/>
</dbReference>
<organism evidence="3 4">
    <name type="scientific">Cinara cedri</name>
    <dbReference type="NCBI Taxonomy" id="506608"/>
    <lineage>
        <taxon>Eukaryota</taxon>
        <taxon>Metazoa</taxon>
        <taxon>Ecdysozoa</taxon>
        <taxon>Arthropoda</taxon>
        <taxon>Hexapoda</taxon>
        <taxon>Insecta</taxon>
        <taxon>Pterygota</taxon>
        <taxon>Neoptera</taxon>
        <taxon>Paraneoptera</taxon>
        <taxon>Hemiptera</taxon>
        <taxon>Sternorrhyncha</taxon>
        <taxon>Aphidomorpha</taxon>
        <taxon>Aphidoidea</taxon>
        <taxon>Aphididae</taxon>
        <taxon>Lachninae</taxon>
        <taxon>Cinara</taxon>
    </lineage>
</organism>
<name>A0A5E4M6F1_9HEMI</name>